<dbReference type="SUPFAM" id="SSF47794">
    <property type="entry name" value="Rad51 N-terminal domain-like"/>
    <property type="match status" value="1"/>
</dbReference>
<dbReference type="AlphaFoldDB" id="A0ABD6F1Z8"/>
<dbReference type="Pfam" id="PF14520">
    <property type="entry name" value="HHH_5"/>
    <property type="match status" value="1"/>
</dbReference>
<evidence type="ECO:0000313" key="1">
    <source>
        <dbReference type="EMBL" id="MFH4983863.1"/>
    </source>
</evidence>
<dbReference type="InterPro" id="IPR010995">
    <property type="entry name" value="DNA_repair_Rad51/TF_NusA_a-hlx"/>
</dbReference>
<protein>
    <submittedName>
        <fullName evidence="1">Uncharacterized protein</fullName>
    </submittedName>
</protein>
<gene>
    <name evidence="1" type="ORF">AB6A40_010572</name>
</gene>
<dbReference type="EMBL" id="JBGFUD010014185">
    <property type="protein sequence ID" value="MFH4983863.1"/>
    <property type="molecule type" value="Genomic_DNA"/>
</dbReference>
<evidence type="ECO:0000313" key="2">
    <source>
        <dbReference type="Proteomes" id="UP001608902"/>
    </source>
</evidence>
<sequence>MASALIMFQCVEKRDMNFIGSIVKEAVSGVSLEEVPGVGPFFAKKLKDQGYETVSDIAEKYRKNPSEFIDILKNVIRMDGDSVEKLIQFIKNLKS</sequence>
<comment type="caution">
    <text evidence="1">The sequence shown here is derived from an EMBL/GenBank/DDBJ whole genome shotgun (WGS) entry which is preliminary data.</text>
</comment>
<dbReference type="Gene3D" id="1.10.150.20">
    <property type="entry name" value="5' to 3' exonuclease, C-terminal subdomain"/>
    <property type="match status" value="1"/>
</dbReference>
<accession>A0ABD6F1Z8</accession>
<keyword evidence="2" id="KW-1185">Reference proteome</keyword>
<proteinExistence type="predicted"/>
<reference evidence="1 2" key="1">
    <citation type="submission" date="2024-08" db="EMBL/GenBank/DDBJ databases">
        <title>Gnathostoma spinigerum genome.</title>
        <authorList>
            <person name="Gonzalez-Bertolin B."/>
            <person name="Monzon S."/>
            <person name="Zaballos A."/>
            <person name="Jimenez P."/>
            <person name="Dekumyoy P."/>
            <person name="Varona S."/>
            <person name="Cuesta I."/>
            <person name="Sumanam S."/>
            <person name="Adisakwattana P."/>
            <person name="Gasser R.B."/>
            <person name="Hernandez-Gonzalez A."/>
            <person name="Young N.D."/>
            <person name="Perteguer M.J."/>
        </authorList>
    </citation>
    <scope>NUCLEOTIDE SEQUENCE [LARGE SCALE GENOMIC DNA]</scope>
    <source>
        <strain evidence="1">AL3</strain>
        <tissue evidence="1">Liver</tissue>
    </source>
</reference>
<dbReference type="Proteomes" id="UP001608902">
    <property type="component" value="Unassembled WGS sequence"/>
</dbReference>
<organism evidence="1 2">
    <name type="scientific">Gnathostoma spinigerum</name>
    <dbReference type="NCBI Taxonomy" id="75299"/>
    <lineage>
        <taxon>Eukaryota</taxon>
        <taxon>Metazoa</taxon>
        <taxon>Ecdysozoa</taxon>
        <taxon>Nematoda</taxon>
        <taxon>Chromadorea</taxon>
        <taxon>Rhabditida</taxon>
        <taxon>Spirurina</taxon>
        <taxon>Gnathostomatomorpha</taxon>
        <taxon>Gnathostomatoidea</taxon>
        <taxon>Gnathostomatidae</taxon>
        <taxon>Gnathostoma</taxon>
    </lineage>
</organism>
<name>A0ABD6F1Z8_9BILA</name>